<name>D6W9W4_TRICA</name>
<protein>
    <submittedName>
        <fullName evidence="1">Uncharacterized protein</fullName>
    </submittedName>
</protein>
<sequence>MISSRKKQMFITPRLVKFARKPLILKLIRTIRAHKKLVYMVGHFGCERSDAGCQATPPAVDVSKDTWRHYPERRRKQFAALRTVLAV</sequence>
<proteinExistence type="predicted"/>
<keyword evidence="2" id="KW-1185">Reference proteome</keyword>
<dbReference type="EMBL" id="KQ971312">
    <property type="protein sequence ID" value="EEZ98100.1"/>
    <property type="molecule type" value="Genomic_DNA"/>
</dbReference>
<dbReference type="Proteomes" id="UP000007266">
    <property type="component" value="Linkage group 2"/>
</dbReference>
<dbReference type="AlphaFoldDB" id="D6W9W4"/>
<dbReference type="HOGENOM" id="CLU_2486242_0_0_1"/>
<organism evidence="1 2">
    <name type="scientific">Tribolium castaneum</name>
    <name type="common">Red flour beetle</name>
    <dbReference type="NCBI Taxonomy" id="7070"/>
    <lineage>
        <taxon>Eukaryota</taxon>
        <taxon>Metazoa</taxon>
        <taxon>Ecdysozoa</taxon>
        <taxon>Arthropoda</taxon>
        <taxon>Hexapoda</taxon>
        <taxon>Insecta</taxon>
        <taxon>Pterygota</taxon>
        <taxon>Neoptera</taxon>
        <taxon>Endopterygota</taxon>
        <taxon>Coleoptera</taxon>
        <taxon>Polyphaga</taxon>
        <taxon>Cucujiformia</taxon>
        <taxon>Tenebrionidae</taxon>
        <taxon>Tenebrionidae incertae sedis</taxon>
        <taxon>Tribolium</taxon>
    </lineage>
</organism>
<reference evidence="1 2" key="1">
    <citation type="journal article" date="2008" name="Nature">
        <title>The genome of the model beetle and pest Tribolium castaneum.</title>
        <authorList>
            <consortium name="Tribolium Genome Sequencing Consortium"/>
            <person name="Richards S."/>
            <person name="Gibbs R.A."/>
            <person name="Weinstock G.M."/>
            <person name="Brown S.J."/>
            <person name="Denell R."/>
            <person name="Beeman R.W."/>
            <person name="Gibbs R."/>
            <person name="Beeman R.W."/>
            <person name="Brown S.J."/>
            <person name="Bucher G."/>
            <person name="Friedrich M."/>
            <person name="Grimmelikhuijzen C.J."/>
            <person name="Klingler M."/>
            <person name="Lorenzen M."/>
            <person name="Richards S."/>
            <person name="Roth S."/>
            <person name="Schroder R."/>
            <person name="Tautz D."/>
            <person name="Zdobnov E.M."/>
            <person name="Muzny D."/>
            <person name="Gibbs R.A."/>
            <person name="Weinstock G.M."/>
            <person name="Attaway T."/>
            <person name="Bell S."/>
            <person name="Buhay C.J."/>
            <person name="Chandrabose M.N."/>
            <person name="Chavez D."/>
            <person name="Clerk-Blankenburg K.P."/>
            <person name="Cree A."/>
            <person name="Dao M."/>
            <person name="Davis C."/>
            <person name="Chacko J."/>
            <person name="Dinh H."/>
            <person name="Dugan-Rocha S."/>
            <person name="Fowler G."/>
            <person name="Garner T.T."/>
            <person name="Garnes J."/>
            <person name="Gnirke A."/>
            <person name="Hawes A."/>
            <person name="Hernandez J."/>
            <person name="Hines S."/>
            <person name="Holder M."/>
            <person name="Hume J."/>
            <person name="Jhangiani S.N."/>
            <person name="Joshi V."/>
            <person name="Khan Z.M."/>
            <person name="Jackson L."/>
            <person name="Kovar C."/>
            <person name="Kowis A."/>
            <person name="Lee S."/>
            <person name="Lewis L.R."/>
            <person name="Margolis J."/>
            <person name="Morgan M."/>
            <person name="Nazareth L.V."/>
            <person name="Nguyen N."/>
            <person name="Okwuonu G."/>
            <person name="Parker D."/>
            <person name="Richards S."/>
            <person name="Ruiz S.J."/>
            <person name="Santibanez J."/>
            <person name="Savard J."/>
            <person name="Scherer S.E."/>
            <person name="Schneider B."/>
            <person name="Sodergren E."/>
            <person name="Tautz D."/>
            <person name="Vattahil S."/>
            <person name="Villasana D."/>
            <person name="White C.S."/>
            <person name="Wright R."/>
            <person name="Park Y."/>
            <person name="Beeman R.W."/>
            <person name="Lord J."/>
            <person name="Oppert B."/>
            <person name="Lorenzen M."/>
            <person name="Brown S."/>
            <person name="Wang L."/>
            <person name="Savard J."/>
            <person name="Tautz D."/>
            <person name="Richards S."/>
            <person name="Weinstock G."/>
            <person name="Gibbs R.A."/>
            <person name="Liu Y."/>
            <person name="Worley K."/>
            <person name="Weinstock G."/>
            <person name="Elsik C.G."/>
            <person name="Reese J.T."/>
            <person name="Elhaik E."/>
            <person name="Landan G."/>
            <person name="Graur D."/>
            <person name="Arensburger P."/>
            <person name="Atkinson P."/>
            <person name="Beeman R.W."/>
            <person name="Beidler J."/>
            <person name="Brown S.J."/>
            <person name="Demuth J.P."/>
            <person name="Drury D.W."/>
            <person name="Du Y.Z."/>
            <person name="Fujiwara H."/>
            <person name="Lorenzen M."/>
            <person name="Maselli V."/>
            <person name="Osanai M."/>
            <person name="Park Y."/>
            <person name="Robertson H.M."/>
            <person name="Tu Z."/>
            <person name="Wang J.J."/>
            <person name="Wang S."/>
            <person name="Richards S."/>
            <person name="Song H."/>
            <person name="Zhang L."/>
            <person name="Sodergren E."/>
            <person name="Werner D."/>
            <person name="Stanke M."/>
            <person name="Morgenstern B."/>
            <person name="Solovyev V."/>
            <person name="Kosarev P."/>
            <person name="Brown G."/>
            <person name="Chen H.C."/>
            <person name="Ermolaeva O."/>
            <person name="Hlavina W."/>
            <person name="Kapustin Y."/>
            <person name="Kiryutin B."/>
            <person name="Kitts P."/>
            <person name="Maglott D."/>
            <person name="Pruitt K."/>
            <person name="Sapojnikov V."/>
            <person name="Souvorov A."/>
            <person name="Mackey A.J."/>
            <person name="Waterhouse R.M."/>
            <person name="Wyder S."/>
            <person name="Zdobnov E.M."/>
            <person name="Zdobnov E.M."/>
            <person name="Wyder S."/>
            <person name="Kriventseva E.V."/>
            <person name="Kadowaki T."/>
            <person name="Bork P."/>
            <person name="Aranda M."/>
            <person name="Bao R."/>
            <person name="Beermann A."/>
            <person name="Berns N."/>
            <person name="Bolognesi R."/>
            <person name="Bonneton F."/>
            <person name="Bopp D."/>
            <person name="Brown S.J."/>
            <person name="Bucher G."/>
            <person name="Butts T."/>
            <person name="Chaumot A."/>
            <person name="Denell R.E."/>
            <person name="Ferrier D.E."/>
            <person name="Friedrich M."/>
            <person name="Gordon C.M."/>
            <person name="Jindra M."/>
            <person name="Klingler M."/>
            <person name="Lan Q."/>
            <person name="Lattorff H.M."/>
            <person name="Laudet V."/>
            <person name="von Levetsow C."/>
            <person name="Liu Z."/>
            <person name="Lutz R."/>
            <person name="Lynch J.A."/>
            <person name="da Fonseca R.N."/>
            <person name="Posnien N."/>
            <person name="Reuter R."/>
            <person name="Roth S."/>
            <person name="Savard J."/>
            <person name="Schinko J.B."/>
            <person name="Schmitt C."/>
            <person name="Schoppmeier M."/>
            <person name="Schroder R."/>
            <person name="Shippy T.D."/>
            <person name="Simonnet F."/>
            <person name="Marques-Souza H."/>
            <person name="Tautz D."/>
            <person name="Tomoyasu Y."/>
            <person name="Trauner J."/>
            <person name="Van der Zee M."/>
            <person name="Vervoort M."/>
            <person name="Wittkopp N."/>
            <person name="Wimmer E.A."/>
            <person name="Yang X."/>
            <person name="Jones A.K."/>
            <person name="Sattelle D.B."/>
            <person name="Ebert P.R."/>
            <person name="Nelson D."/>
            <person name="Scott J.G."/>
            <person name="Beeman R.W."/>
            <person name="Muthukrishnan S."/>
            <person name="Kramer K.J."/>
            <person name="Arakane Y."/>
            <person name="Beeman R.W."/>
            <person name="Zhu Q."/>
            <person name="Hogenkamp D."/>
            <person name="Dixit R."/>
            <person name="Oppert B."/>
            <person name="Jiang H."/>
            <person name="Zou Z."/>
            <person name="Marshall J."/>
            <person name="Elpidina E."/>
            <person name="Vinokurov K."/>
            <person name="Oppert C."/>
            <person name="Zou Z."/>
            <person name="Evans J."/>
            <person name="Lu Z."/>
            <person name="Zhao P."/>
            <person name="Sumathipala N."/>
            <person name="Altincicek B."/>
            <person name="Vilcinskas A."/>
            <person name="Williams M."/>
            <person name="Hultmark D."/>
            <person name="Hetru C."/>
            <person name="Jiang H."/>
            <person name="Grimmelikhuijzen C.J."/>
            <person name="Hauser F."/>
            <person name="Cazzamali G."/>
            <person name="Williamson M."/>
            <person name="Park Y."/>
            <person name="Li B."/>
            <person name="Tanaka Y."/>
            <person name="Predel R."/>
            <person name="Neupert S."/>
            <person name="Schachtner J."/>
            <person name="Verleyen P."/>
            <person name="Raible F."/>
            <person name="Bork P."/>
            <person name="Friedrich M."/>
            <person name="Walden K.K."/>
            <person name="Robertson H.M."/>
            <person name="Angeli S."/>
            <person name="Foret S."/>
            <person name="Bucher G."/>
            <person name="Schuetz S."/>
            <person name="Maleszka R."/>
            <person name="Wimmer E.A."/>
            <person name="Beeman R.W."/>
            <person name="Lorenzen M."/>
            <person name="Tomoyasu Y."/>
            <person name="Miller S.C."/>
            <person name="Grossmann D."/>
            <person name="Bucher G."/>
        </authorList>
    </citation>
    <scope>NUCLEOTIDE SEQUENCE [LARGE SCALE GENOMIC DNA]</scope>
    <source>
        <strain evidence="1 2">Georgia GA2</strain>
    </source>
</reference>
<reference evidence="1 2" key="2">
    <citation type="journal article" date="2010" name="Nucleic Acids Res.">
        <title>BeetleBase in 2010: revisions to provide comprehensive genomic information for Tribolium castaneum.</title>
        <authorList>
            <person name="Kim H.S."/>
            <person name="Murphy T."/>
            <person name="Xia J."/>
            <person name="Caragea D."/>
            <person name="Park Y."/>
            <person name="Beeman R.W."/>
            <person name="Lorenzen M.D."/>
            <person name="Butcher S."/>
            <person name="Manak J.R."/>
            <person name="Brown S.J."/>
        </authorList>
    </citation>
    <scope>GENOME REANNOTATION</scope>
    <source>
        <strain evidence="1 2">Georgia GA2</strain>
    </source>
</reference>
<gene>
    <name evidence="1" type="primary">GLEAN_00513</name>
    <name evidence="1" type="ORF">TcasGA2_TC000513</name>
</gene>
<evidence type="ECO:0000313" key="2">
    <source>
        <dbReference type="Proteomes" id="UP000007266"/>
    </source>
</evidence>
<accession>D6W9W4</accession>
<evidence type="ECO:0000313" key="1">
    <source>
        <dbReference type="EMBL" id="EEZ98100.1"/>
    </source>
</evidence>